<accession>A0A6G0TNT6</accession>
<evidence type="ECO:0000313" key="4">
    <source>
        <dbReference type="Proteomes" id="UP000475862"/>
    </source>
</evidence>
<evidence type="ECO:0000256" key="2">
    <source>
        <dbReference type="SAM" id="Phobius"/>
    </source>
</evidence>
<reference evidence="3 4" key="1">
    <citation type="submission" date="2019-08" db="EMBL/GenBank/DDBJ databases">
        <title>The genome of the soybean aphid Biotype 1, its phylome, world population structure and adaptation to the North American continent.</title>
        <authorList>
            <person name="Giordano R."/>
            <person name="Donthu R.K."/>
            <person name="Hernandez A.G."/>
            <person name="Wright C.L."/>
            <person name="Zimin A.V."/>
        </authorList>
    </citation>
    <scope>NUCLEOTIDE SEQUENCE [LARGE SCALE GENOMIC DNA]</scope>
    <source>
        <tissue evidence="3">Whole aphids</tissue>
    </source>
</reference>
<dbReference type="EMBL" id="VYZN01000027">
    <property type="protein sequence ID" value="KAE9535040.1"/>
    <property type="molecule type" value="Genomic_DNA"/>
</dbReference>
<keyword evidence="2" id="KW-0472">Membrane</keyword>
<name>A0A6G0TNT6_APHGL</name>
<proteinExistence type="predicted"/>
<feature type="transmembrane region" description="Helical" evidence="2">
    <location>
        <begin position="49"/>
        <end position="69"/>
    </location>
</feature>
<feature type="compositionally biased region" description="Low complexity" evidence="1">
    <location>
        <begin position="155"/>
        <end position="170"/>
    </location>
</feature>
<keyword evidence="4" id="KW-1185">Reference proteome</keyword>
<comment type="caution">
    <text evidence="3">The sequence shown here is derived from an EMBL/GenBank/DDBJ whole genome shotgun (WGS) entry which is preliminary data.</text>
</comment>
<keyword evidence="2" id="KW-0812">Transmembrane</keyword>
<protein>
    <submittedName>
        <fullName evidence="3">Uncharacterized protein</fullName>
    </submittedName>
</protein>
<organism evidence="3 4">
    <name type="scientific">Aphis glycines</name>
    <name type="common">Soybean aphid</name>
    <dbReference type="NCBI Taxonomy" id="307491"/>
    <lineage>
        <taxon>Eukaryota</taxon>
        <taxon>Metazoa</taxon>
        <taxon>Ecdysozoa</taxon>
        <taxon>Arthropoda</taxon>
        <taxon>Hexapoda</taxon>
        <taxon>Insecta</taxon>
        <taxon>Pterygota</taxon>
        <taxon>Neoptera</taxon>
        <taxon>Paraneoptera</taxon>
        <taxon>Hemiptera</taxon>
        <taxon>Sternorrhyncha</taxon>
        <taxon>Aphidomorpha</taxon>
        <taxon>Aphidoidea</taxon>
        <taxon>Aphididae</taxon>
        <taxon>Aphidini</taxon>
        <taxon>Aphis</taxon>
        <taxon>Aphis</taxon>
    </lineage>
</organism>
<feature type="region of interest" description="Disordered" evidence="1">
    <location>
        <begin position="148"/>
        <end position="170"/>
    </location>
</feature>
<gene>
    <name evidence="3" type="ORF">AGLY_008332</name>
</gene>
<evidence type="ECO:0000256" key="1">
    <source>
        <dbReference type="SAM" id="MobiDB-lite"/>
    </source>
</evidence>
<dbReference type="AlphaFoldDB" id="A0A6G0TNT6"/>
<dbReference type="Proteomes" id="UP000475862">
    <property type="component" value="Unassembled WGS sequence"/>
</dbReference>
<sequence>MLMLLLLSLYGRLVTHHELTYFCRFKITKNHQLHYTDRYWFFRNIIKPIFLLISQINILGYIYMLVYVCRSGFSNSAYRTYGSGRHTFSIANLFCLSYYSSLQLTTSRNLGLKECSSIAHTFRPFNASTLIRSDAQIMKEKTMRKMGNGNGMDGELGSSENSLSLEINLQ</sequence>
<keyword evidence="2" id="KW-1133">Transmembrane helix</keyword>
<evidence type="ECO:0000313" key="3">
    <source>
        <dbReference type="EMBL" id="KAE9535040.1"/>
    </source>
</evidence>